<dbReference type="EMBL" id="RFFG01000272">
    <property type="protein sequence ID" value="RMI28635.1"/>
    <property type="molecule type" value="Genomic_DNA"/>
</dbReference>
<dbReference type="RefSeq" id="WP_122200216.1">
    <property type="nucleotide sequence ID" value="NZ_RFFG01000272.1"/>
</dbReference>
<feature type="domain" description="HTH gntR-type" evidence="4">
    <location>
        <begin position="1"/>
        <end position="53"/>
    </location>
</feature>
<feature type="non-terminal residue" evidence="5">
    <location>
        <position position="53"/>
    </location>
</feature>
<name>A0A3M2KYL1_9ACTN</name>
<dbReference type="GO" id="GO:0003700">
    <property type="term" value="F:DNA-binding transcription factor activity"/>
    <property type="evidence" value="ECO:0007669"/>
    <property type="project" value="InterPro"/>
</dbReference>
<evidence type="ECO:0000313" key="5">
    <source>
        <dbReference type="EMBL" id="RMI28635.1"/>
    </source>
</evidence>
<comment type="caution">
    <text evidence="5">The sequence shown here is derived from an EMBL/GenBank/DDBJ whole genome shotgun (WGS) entry which is preliminary data.</text>
</comment>
<proteinExistence type="predicted"/>
<keyword evidence="3" id="KW-0804">Transcription</keyword>
<evidence type="ECO:0000256" key="3">
    <source>
        <dbReference type="ARBA" id="ARBA00023163"/>
    </source>
</evidence>
<organism evidence="5 6">
    <name type="scientific">Actinomadura harenae</name>
    <dbReference type="NCBI Taxonomy" id="2483351"/>
    <lineage>
        <taxon>Bacteria</taxon>
        <taxon>Bacillati</taxon>
        <taxon>Actinomycetota</taxon>
        <taxon>Actinomycetes</taxon>
        <taxon>Streptosporangiales</taxon>
        <taxon>Thermomonosporaceae</taxon>
        <taxon>Actinomadura</taxon>
    </lineage>
</organism>
<dbReference type="Proteomes" id="UP000282674">
    <property type="component" value="Unassembled WGS sequence"/>
</dbReference>
<dbReference type="InterPro" id="IPR000524">
    <property type="entry name" value="Tscrpt_reg_HTH_GntR"/>
</dbReference>
<reference evidence="5 6" key="1">
    <citation type="submission" date="2018-10" db="EMBL/GenBank/DDBJ databases">
        <title>Isolation from soil.</title>
        <authorList>
            <person name="Hu J."/>
        </authorList>
    </citation>
    <scope>NUCLEOTIDE SEQUENCE [LARGE SCALE GENOMIC DNA]</scope>
    <source>
        <strain evidence="5 6">NEAU-Ht49</strain>
    </source>
</reference>
<dbReference type="OrthoDB" id="3564840at2"/>
<evidence type="ECO:0000256" key="2">
    <source>
        <dbReference type="ARBA" id="ARBA00023125"/>
    </source>
</evidence>
<sequence length="53" mass="5910">MSDFRRVADAVAADIAAGRRRPGDRLPPQRRFAREQGIAASTAARVYRELALR</sequence>
<evidence type="ECO:0000259" key="4">
    <source>
        <dbReference type="PROSITE" id="PS50949"/>
    </source>
</evidence>
<dbReference type="InterPro" id="IPR036388">
    <property type="entry name" value="WH-like_DNA-bd_sf"/>
</dbReference>
<dbReference type="PROSITE" id="PS50949">
    <property type="entry name" value="HTH_GNTR"/>
    <property type="match status" value="1"/>
</dbReference>
<keyword evidence="2" id="KW-0238">DNA-binding</keyword>
<accession>A0A3M2KYL1</accession>
<dbReference type="GO" id="GO:0003677">
    <property type="term" value="F:DNA binding"/>
    <property type="evidence" value="ECO:0007669"/>
    <property type="project" value="UniProtKB-KW"/>
</dbReference>
<dbReference type="Gene3D" id="1.10.10.10">
    <property type="entry name" value="Winged helix-like DNA-binding domain superfamily/Winged helix DNA-binding domain"/>
    <property type="match status" value="1"/>
</dbReference>
<keyword evidence="6" id="KW-1185">Reference proteome</keyword>
<protein>
    <submittedName>
        <fullName evidence="5">GntR family transcriptional regulator</fullName>
    </submittedName>
</protein>
<gene>
    <name evidence="5" type="ORF">EBO15_43465</name>
</gene>
<dbReference type="Pfam" id="PF00392">
    <property type="entry name" value="GntR"/>
    <property type="match status" value="1"/>
</dbReference>
<dbReference type="SUPFAM" id="SSF46785">
    <property type="entry name" value="Winged helix' DNA-binding domain"/>
    <property type="match status" value="1"/>
</dbReference>
<evidence type="ECO:0000313" key="6">
    <source>
        <dbReference type="Proteomes" id="UP000282674"/>
    </source>
</evidence>
<evidence type="ECO:0000256" key="1">
    <source>
        <dbReference type="ARBA" id="ARBA00023015"/>
    </source>
</evidence>
<dbReference type="InterPro" id="IPR036390">
    <property type="entry name" value="WH_DNA-bd_sf"/>
</dbReference>
<keyword evidence="1" id="KW-0805">Transcription regulation</keyword>
<dbReference type="AlphaFoldDB" id="A0A3M2KYL1"/>